<protein>
    <recommendedName>
        <fullName evidence="5">IST1-like protein</fullName>
    </recommendedName>
</protein>
<dbReference type="PANTHER" id="PTHR12161">
    <property type="entry name" value="IST1 FAMILY MEMBER"/>
    <property type="match status" value="1"/>
</dbReference>
<evidence type="ECO:0000256" key="2">
    <source>
        <dbReference type="SAM" id="MobiDB-lite"/>
    </source>
</evidence>
<evidence type="ECO:0000313" key="3">
    <source>
        <dbReference type="EMBL" id="KAJ8609411.1"/>
    </source>
</evidence>
<feature type="compositionally biased region" description="Basic and acidic residues" evidence="2">
    <location>
        <begin position="284"/>
        <end position="294"/>
    </location>
</feature>
<gene>
    <name evidence="3" type="ORF">CTAYLR_009086</name>
</gene>
<evidence type="ECO:0000256" key="1">
    <source>
        <dbReference type="ARBA" id="ARBA00005536"/>
    </source>
</evidence>
<evidence type="ECO:0000313" key="4">
    <source>
        <dbReference type="Proteomes" id="UP001230188"/>
    </source>
</evidence>
<dbReference type="AlphaFoldDB" id="A0AAD7UJQ9"/>
<dbReference type="PANTHER" id="PTHR12161:SF5">
    <property type="entry name" value="IST1 HOMOLOG"/>
    <property type="match status" value="1"/>
</dbReference>
<comment type="similarity">
    <text evidence="1">Belongs to the IST1 family.</text>
</comment>
<comment type="caution">
    <text evidence="3">The sequence shown here is derived from an EMBL/GenBank/DDBJ whole genome shotgun (WGS) entry which is preliminary data.</text>
</comment>
<accession>A0AAD7UJQ9</accession>
<dbReference type="GO" id="GO:0015031">
    <property type="term" value="P:protein transport"/>
    <property type="evidence" value="ECO:0007669"/>
    <property type="project" value="InterPro"/>
</dbReference>
<reference evidence="3" key="1">
    <citation type="submission" date="2023-01" db="EMBL/GenBank/DDBJ databases">
        <title>Metagenome sequencing of chrysophaentin producing Chrysophaeum taylorii.</title>
        <authorList>
            <person name="Davison J."/>
            <person name="Bewley C."/>
        </authorList>
    </citation>
    <scope>NUCLEOTIDE SEQUENCE</scope>
    <source>
        <strain evidence="3">NIES-1699</strain>
    </source>
</reference>
<dbReference type="Pfam" id="PF03398">
    <property type="entry name" value="Ist1"/>
    <property type="match status" value="1"/>
</dbReference>
<name>A0AAD7UJQ9_9STRA</name>
<dbReference type="InterPro" id="IPR005061">
    <property type="entry name" value="Ist1"/>
</dbReference>
<proteinExistence type="inferred from homology"/>
<dbReference type="Proteomes" id="UP001230188">
    <property type="component" value="Unassembled WGS sequence"/>
</dbReference>
<dbReference type="InterPro" id="IPR042277">
    <property type="entry name" value="IST1-like"/>
</dbReference>
<keyword evidence="4" id="KW-1185">Reference proteome</keyword>
<organism evidence="3 4">
    <name type="scientific">Chrysophaeum taylorii</name>
    <dbReference type="NCBI Taxonomy" id="2483200"/>
    <lineage>
        <taxon>Eukaryota</taxon>
        <taxon>Sar</taxon>
        <taxon>Stramenopiles</taxon>
        <taxon>Ochrophyta</taxon>
        <taxon>Pelagophyceae</taxon>
        <taxon>Pelagomonadales</taxon>
        <taxon>Pelagomonadaceae</taxon>
        <taxon>Chrysophaeum</taxon>
    </lineage>
</organism>
<sequence>MLKALGLERFNANKLKPHLKMSEQRFAILNAKKVNLIKVQKREIAELLRQGKEEKARIRVEHLIRLDFTIEAYELLGLLCELVHERAQLVIFEKECPPDMKEAMCTLIWASQRTEVPELREVARQLELKYGPEFTQEARTGENECVNTRVAHKLSIAPPSAKIVVNYLTAIAKEYDIEWAPADLGLDDDAMASQSMPGPSGFSVQVAPGSNLTQAYEAPVAEVVGVQPPTPPVAPLEIPSAPTTFPETKRDDDDDGGGGGGDSSPPDLPGAPGTGDAPGSDYDTLAKRFESLKK</sequence>
<dbReference type="FunFam" id="1.20.1260.60:FF:000002">
    <property type="entry name" value="Vacuolar protein sorting-associated protein IST1"/>
    <property type="match status" value="1"/>
</dbReference>
<feature type="region of interest" description="Disordered" evidence="2">
    <location>
        <begin position="227"/>
        <end position="294"/>
    </location>
</feature>
<dbReference type="EMBL" id="JAQMWT010000140">
    <property type="protein sequence ID" value="KAJ8609411.1"/>
    <property type="molecule type" value="Genomic_DNA"/>
</dbReference>
<dbReference type="Gene3D" id="1.20.1260.60">
    <property type="entry name" value="Vacuolar protein sorting-associated protein Ist1"/>
    <property type="match status" value="1"/>
</dbReference>
<evidence type="ECO:0008006" key="5">
    <source>
        <dbReference type="Google" id="ProtNLM"/>
    </source>
</evidence>